<evidence type="ECO:0000313" key="2">
    <source>
        <dbReference type="Proteomes" id="UP000231453"/>
    </source>
</evidence>
<dbReference type="GO" id="GO:0006281">
    <property type="term" value="P:DNA repair"/>
    <property type="evidence" value="ECO:0007669"/>
    <property type="project" value="TreeGrafter"/>
</dbReference>
<dbReference type="InterPro" id="IPR023198">
    <property type="entry name" value="PGP-like_dom2"/>
</dbReference>
<dbReference type="EMBL" id="PFPL01000019">
    <property type="protein sequence ID" value="PIZ96517.1"/>
    <property type="molecule type" value="Genomic_DNA"/>
</dbReference>
<organism evidence="1 2">
    <name type="scientific">Candidatus Magasanikbacteria bacterium CG_4_10_14_0_2_um_filter_33_14</name>
    <dbReference type="NCBI Taxonomy" id="1974636"/>
    <lineage>
        <taxon>Bacteria</taxon>
        <taxon>Candidatus Magasanikiibacteriota</taxon>
    </lineage>
</organism>
<protein>
    <recommendedName>
        <fullName evidence="3">HAD family hydrolase</fullName>
    </recommendedName>
</protein>
<dbReference type="InterPro" id="IPR050155">
    <property type="entry name" value="HAD-like_hydrolase_sf"/>
</dbReference>
<name>A0A2M7VBJ9_9BACT</name>
<dbReference type="AlphaFoldDB" id="A0A2M7VBJ9"/>
<dbReference type="PANTHER" id="PTHR43434">
    <property type="entry name" value="PHOSPHOGLYCOLATE PHOSPHATASE"/>
    <property type="match status" value="1"/>
</dbReference>
<comment type="caution">
    <text evidence="1">The sequence shown here is derived from an EMBL/GenBank/DDBJ whole genome shotgun (WGS) entry which is preliminary data.</text>
</comment>
<proteinExistence type="predicted"/>
<accession>A0A2M7VBJ9</accession>
<dbReference type="GO" id="GO:0005829">
    <property type="term" value="C:cytosol"/>
    <property type="evidence" value="ECO:0007669"/>
    <property type="project" value="TreeGrafter"/>
</dbReference>
<dbReference type="PANTHER" id="PTHR43434:SF1">
    <property type="entry name" value="PHOSPHOGLYCOLATE PHOSPHATASE"/>
    <property type="match status" value="1"/>
</dbReference>
<dbReference type="SUPFAM" id="SSF56784">
    <property type="entry name" value="HAD-like"/>
    <property type="match status" value="1"/>
</dbReference>
<reference evidence="2" key="1">
    <citation type="submission" date="2017-09" db="EMBL/GenBank/DDBJ databases">
        <title>Depth-based differentiation of microbial function through sediment-hosted aquifers and enrichment of novel symbionts in the deep terrestrial subsurface.</title>
        <authorList>
            <person name="Probst A.J."/>
            <person name="Ladd B."/>
            <person name="Jarett J.K."/>
            <person name="Geller-Mcgrath D.E."/>
            <person name="Sieber C.M.K."/>
            <person name="Emerson J.B."/>
            <person name="Anantharaman K."/>
            <person name="Thomas B.C."/>
            <person name="Malmstrom R."/>
            <person name="Stieglmeier M."/>
            <person name="Klingl A."/>
            <person name="Woyke T."/>
            <person name="Ryan C.M."/>
            <person name="Banfield J.F."/>
        </authorList>
    </citation>
    <scope>NUCLEOTIDE SEQUENCE [LARGE SCALE GENOMIC DNA]</scope>
</reference>
<dbReference type="InterPro" id="IPR036412">
    <property type="entry name" value="HAD-like_sf"/>
</dbReference>
<evidence type="ECO:0008006" key="3">
    <source>
        <dbReference type="Google" id="ProtNLM"/>
    </source>
</evidence>
<sequence length="216" mass="25646">MIYLVIIIFRFMLKAIIFDFDGVLGDTYAMSLEVFRTFRSDLSDQSYKDQYNGNVLHNNPMDFKPEEKDVFFQEMHKRFEEKHLFPFKKELQNLSEEYKLFVVSSTREENLNKYLNCGNLLQNFEQILGSDTNKSKVVKFKMIFEKYNLKAEECLFFTDTLGDLRESFEVNLPSVGVTWGFQDHETLKKGEPWKIISEFEELIPTIEEYNNQLKSV</sequence>
<dbReference type="Proteomes" id="UP000231453">
    <property type="component" value="Unassembled WGS sequence"/>
</dbReference>
<dbReference type="GO" id="GO:0008967">
    <property type="term" value="F:phosphoglycolate phosphatase activity"/>
    <property type="evidence" value="ECO:0007669"/>
    <property type="project" value="TreeGrafter"/>
</dbReference>
<dbReference type="Gene3D" id="1.10.150.240">
    <property type="entry name" value="Putative phosphatase, domain 2"/>
    <property type="match status" value="1"/>
</dbReference>
<dbReference type="Gene3D" id="3.40.50.1000">
    <property type="entry name" value="HAD superfamily/HAD-like"/>
    <property type="match status" value="1"/>
</dbReference>
<evidence type="ECO:0000313" key="1">
    <source>
        <dbReference type="EMBL" id="PIZ96517.1"/>
    </source>
</evidence>
<gene>
    <name evidence="1" type="ORF">COX80_01075</name>
</gene>
<dbReference type="InterPro" id="IPR041492">
    <property type="entry name" value="HAD_2"/>
</dbReference>
<dbReference type="InterPro" id="IPR023214">
    <property type="entry name" value="HAD_sf"/>
</dbReference>
<dbReference type="SFLD" id="SFLDS00003">
    <property type="entry name" value="Haloacid_Dehalogenase"/>
    <property type="match status" value="1"/>
</dbReference>
<dbReference type="Pfam" id="PF13419">
    <property type="entry name" value="HAD_2"/>
    <property type="match status" value="1"/>
</dbReference>
<dbReference type="SFLD" id="SFLDG01129">
    <property type="entry name" value="C1.5:_HAD__Beta-PGM__Phosphata"/>
    <property type="match status" value="1"/>
</dbReference>